<protein>
    <submittedName>
        <fullName evidence="1">Uncharacterized protein</fullName>
    </submittedName>
</protein>
<accession>A0A5N4DVE7</accession>
<reference evidence="1 2" key="1">
    <citation type="journal article" date="2019" name="Mol. Ecol. Resour.">
        <title>Improving Illumina assemblies with Hi-C and long reads: an example with the North African dromedary.</title>
        <authorList>
            <person name="Elbers J.P."/>
            <person name="Rogers M.F."/>
            <person name="Perelman P.L."/>
            <person name="Proskuryakova A.A."/>
            <person name="Serdyukova N.A."/>
            <person name="Johnson W.E."/>
            <person name="Horin P."/>
            <person name="Corander J."/>
            <person name="Murphy D."/>
            <person name="Burger P.A."/>
        </authorList>
    </citation>
    <scope>NUCLEOTIDE SEQUENCE [LARGE SCALE GENOMIC DNA]</scope>
    <source>
        <strain evidence="1">Drom800</strain>
        <tissue evidence="1">Blood</tissue>
    </source>
</reference>
<evidence type="ECO:0000313" key="1">
    <source>
        <dbReference type="EMBL" id="KAB1274944.1"/>
    </source>
</evidence>
<sequence length="56" mass="6509">MPIDDLQINAMCWKCAQDIFKTTALWGKKKIQYCYINMPTAYLHIPFSSYSSKTLS</sequence>
<gene>
    <name evidence="1" type="ORF">Cadr_000011603</name>
</gene>
<dbReference type="EMBL" id="JWIN03000009">
    <property type="protein sequence ID" value="KAB1274944.1"/>
    <property type="molecule type" value="Genomic_DNA"/>
</dbReference>
<comment type="caution">
    <text evidence="1">The sequence shown here is derived from an EMBL/GenBank/DDBJ whole genome shotgun (WGS) entry which is preliminary data.</text>
</comment>
<dbReference type="AlphaFoldDB" id="A0A5N4DVE7"/>
<keyword evidence="2" id="KW-1185">Reference proteome</keyword>
<evidence type="ECO:0000313" key="2">
    <source>
        <dbReference type="Proteomes" id="UP000299084"/>
    </source>
</evidence>
<proteinExistence type="predicted"/>
<dbReference type="Proteomes" id="UP000299084">
    <property type="component" value="Unassembled WGS sequence"/>
</dbReference>
<name>A0A5N4DVE7_CAMDR</name>
<organism evidence="1 2">
    <name type="scientific">Camelus dromedarius</name>
    <name type="common">Dromedary</name>
    <name type="synonym">Arabian camel</name>
    <dbReference type="NCBI Taxonomy" id="9838"/>
    <lineage>
        <taxon>Eukaryota</taxon>
        <taxon>Metazoa</taxon>
        <taxon>Chordata</taxon>
        <taxon>Craniata</taxon>
        <taxon>Vertebrata</taxon>
        <taxon>Euteleostomi</taxon>
        <taxon>Mammalia</taxon>
        <taxon>Eutheria</taxon>
        <taxon>Laurasiatheria</taxon>
        <taxon>Artiodactyla</taxon>
        <taxon>Tylopoda</taxon>
        <taxon>Camelidae</taxon>
        <taxon>Camelus</taxon>
    </lineage>
</organism>